<evidence type="ECO:0000313" key="18">
    <source>
        <dbReference type="EMBL" id="KRL83618.1"/>
    </source>
</evidence>
<organism evidence="18 19">
    <name type="scientific">Ligilactobacillus apodemi DSM 16634 = JCM 16172</name>
    <dbReference type="NCBI Taxonomy" id="1423724"/>
    <lineage>
        <taxon>Bacteria</taxon>
        <taxon>Bacillati</taxon>
        <taxon>Bacillota</taxon>
        <taxon>Bacilli</taxon>
        <taxon>Lactobacillales</taxon>
        <taxon>Lactobacillaceae</taxon>
        <taxon>Ligilactobacillus</taxon>
    </lineage>
</organism>
<feature type="domain" description="ABC transporter" evidence="16">
    <location>
        <begin position="452"/>
        <end position="686"/>
    </location>
</feature>
<dbReference type="PROSITE" id="PS50893">
    <property type="entry name" value="ABC_TRANSPORTER_2"/>
    <property type="match status" value="1"/>
</dbReference>
<keyword evidence="11" id="KW-1278">Translocase</keyword>
<feature type="transmembrane region" description="Helical" evidence="15">
    <location>
        <begin position="246"/>
        <end position="268"/>
    </location>
</feature>
<dbReference type="SUPFAM" id="SSF90123">
    <property type="entry name" value="ABC transporter transmembrane region"/>
    <property type="match status" value="1"/>
</dbReference>
<keyword evidence="4" id="KW-0645">Protease</keyword>
<keyword evidence="13 15" id="KW-0472">Membrane</keyword>
<evidence type="ECO:0000313" key="19">
    <source>
        <dbReference type="Proteomes" id="UP000051324"/>
    </source>
</evidence>
<sequence>MSLARLRDLAKTDLEGTTALGLVKAAQKFKLETQAIQADMSLFEVSELSYPFIAHVIKNGALLHYYVILKADEKSILLADPAPDIGVIKMSRENFEKEWSGVALLFTPNDGYDPVKENQRGLLVLFRNLKKQWKLLMKIVSAAMLVTFISILGSYFLQILIDEYIPKKANGILPIIASGLLVVYIFNSMFVYIRDFLLIILGQRLSVEIILGYIRHIFELPMDFFVTRKTGDIVSRFNDANKIVDALASAVISIFLDVGIVLVMGGILAIQNKLLFFVTLICLPIYLIVILAFTKKFEKLNVEQMKSNATLSSSVIEDIKGIETIKALNSENNRYEKINSQFIDFLGKNLAYTKMDLLQQSLKIFVQLSLNVVILWIGAQMVIEEKFTVGQLMAYSALVAYFTGPLQNIINLQPKLQSAQVANNRLNEILFVPTEFGDSCHQLSDDQLEGEITFKDVSYCYGYGKNVLDDINLTIKSNEKLAIVGMSGSGKSTLVKLIVNFFEPTSGIITIGRSQVKNVDKHFLRKYINYVSQEPYIFSGSIMENLTLGNKSGVSKKDISEACRLAMIADEIEKMPLQYDTLLDENGNTLSGGQKQRITIARALLSSAKVLIFDESTSGLDTITEKALVDNLLSLEDRTIIFIAHRLAIAKRTDNILVMDSGRIVEYGNHEELLNKGGYYANLVNS</sequence>
<dbReference type="CDD" id="cd18570">
    <property type="entry name" value="ABC_6TM_PCAT1_LagD_like"/>
    <property type="match status" value="1"/>
</dbReference>
<evidence type="ECO:0000256" key="2">
    <source>
        <dbReference type="ARBA" id="ARBA00022448"/>
    </source>
</evidence>
<dbReference type="GO" id="GO:0016887">
    <property type="term" value="F:ATP hydrolysis activity"/>
    <property type="evidence" value="ECO:0007669"/>
    <property type="project" value="InterPro"/>
</dbReference>
<dbReference type="GO" id="GO:0034040">
    <property type="term" value="F:ATPase-coupled lipid transmembrane transporter activity"/>
    <property type="evidence" value="ECO:0007669"/>
    <property type="project" value="TreeGrafter"/>
</dbReference>
<dbReference type="Pfam" id="PF00664">
    <property type="entry name" value="ABC_membrane"/>
    <property type="match status" value="1"/>
</dbReference>
<dbReference type="eggNOG" id="COG2274">
    <property type="taxonomic scope" value="Bacteria"/>
</dbReference>
<keyword evidence="12 15" id="KW-1133">Transmembrane helix</keyword>
<dbReference type="SMART" id="SM00382">
    <property type="entry name" value="AAA"/>
    <property type="match status" value="1"/>
</dbReference>
<dbReference type="FunFam" id="3.40.50.300:FF:000854">
    <property type="entry name" value="Multidrug ABC transporter ATP-binding protein"/>
    <property type="match status" value="1"/>
</dbReference>
<feature type="transmembrane region" description="Helical" evidence="15">
    <location>
        <begin position="172"/>
        <end position="193"/>
    </location>
</feature>
<dbReference type="Gene3D" id="1.20.1560.10">
    <property type="entry name" value="ABC transporter type 1, transmembrane domain"/>
    <property type="match status" value="1"/>
</dbReference>
<keyword evidence="10" id="KW-0653">Protein transport</keyword>
<protein>
    <submittedName>
        <fullName evidence="18">Abpt bacteriocin export accessory protein</fullName>
    </submittedName>
</protein>
<dbReference type="PANTHER" id="PTHR24221:SF654">
    <property type="entry name" value="ATP-BINDING CASSETTE SUB-FAMILY B MEMBER 6"/>
    <property type="match status" value="1"/>
</dbReference>
<evidence type="ECO:0000256" key="1">
    <source>
        <dbReference type="ARBA" id="ARBA00004651"/>
    </source>
</evidence>
<keyword evidence="9" id="KW-0067">ATP-binding</keyword>
<name>A0A0R1TYE3_9LACO</name>
<proteinExistence type="predicted"/>
<keyword evidence="6" id="KW-0547">Nucleotide-binding</keyword>
<feature type="transmembrane region" description="Helical" evidence="15">
    <location>
        <begin position="274"/>
        <end position="293"/>
    </location>
</feature>
<evidence type="ECO:0000256" key="5">
    <source>
        <dbReference type="ARBA" id="ARBA00022692"/>
    </source>
</evidence>
<keyword evidence="19" id="KW-1185">Reference proteome</keyword>
<dbReference type="GO" id="GO:0005524">
    <property type="term" value="F:ATP binding"/>
    <property type="evidence" value="ECO:0007669"/>
    <property type="project" value="UniProtKB-KW"/>
</dbReference>
<dbReference type="PANTHER" id="PTHR24221">
    <property type="entry name" value="ATP-BINDING CASSETTE SUB-FAMILY B"/>
    <property type="match status" value="1"/>
</dbReference>
<evidence type="ECO:0000256" key="12">
    <source>
        <dbReference type="ARBA" id="ARBA00022989"/>
    </source>
</evidence>
<dbReference type="PATRIC" id="fig|1423724.4.peg.915"/>
<dbReference type="Pfam" id="PF03412">
    <property type="entry name" value="Peptidase_C39"/>
    <property type="match status" value="1"/>
</dbReference>
<keyword evidence="7" id="KW-0378">Hydrolase</keyword>
<dbReference type="InterPro" id="IPR005074">
    <property type="entry name" value="Peptidase_C39"/>
</dbReference>
<dbReference type="Gene3D" id="3.90.70.10">
    <property type="entry name" value="Cysteine proteinases"/>
    <property type="match status" value="1"/>
</dbReference>
<evidence type="ECO:0000259" key="17">
    <source>
        <dbReference type="PROSITE" id="PS50929"/>
    </source>
</evidence>
<keyword evidence="8" id="KW-0788">Thiol protease</keyword>
<dbReference type="PROSITE" id="PS00211">
    <property type="entry name" value="ABC_TRANSPORTER_1"/>
    <property type="match status" value="1"/>
</dbReference>
<dbReference type="InterPro" id="IPR017871">
    <property type="entry name" value="ABC_transporter-like_CS"/>
</dbReference>
<comment type="subcellular location">
    <subcellularLocation>
        <location evidence="1">Cell membrane</location>
        <topology evidence="1">Multi-pass membrane protein</topology>
    </subcellularLocation>
</comment>
<dbReference type="InterPro" id="IPR036640">
    <property type="entry name" value="ABC1_TM_sf"/>
</dbReference>
<evidence type="ECO:0000256" key="10">
    <source>
        <dbReference type="ARBA" id="ARBA00022927"/>
    </source>
</evidence>
<accession>A0A0R1TYE3</accession>
<evidence type="ECO:0000256" key="4">
    <source>
        <dbReference type="ARBA" id="ARBA00022670"/>
    </source>
</evidence>
<dbReference type="GO" id="GO:0005886">
    <property type="term" value="C:plasma membrane"/>
    <property type="evidence" value="ECO:0007669"/>
    <property type="project" value="UniProtKB-SubCell"/>
</dbReference>
<dbReference type="GO" id="GO:0006508">
    <property type="term" value="P:proteolysis"/>
    <property type="evidence" value="ECO:0007669"/>
    <property type="project" value="UniProtKB-KW"/>
</dbReference>
<dbReference type="GO" id="GO:0043214">
    <property type="term" value="F:ABC-type bacteriocin transporter activity"/>
    <property type="evidence" value="ECO:0007669"/>
    <property type="project" value="InterPro"/>
</dbReference>
<evidence type="ECO:0000256" key="14">
    <source>
        <dbReference type="ARBA" id="ARBA00043264"/>
    </source>
</evidence>
<comment type="caution">
    <text evidence="18">The sequence shown here is derived from an EMBL/GenBank/DDBJ whole genome shotgun (WGS) entry which is preliminary data.</text>
</comment>
<keyword evidence="14" id="KW-0080">Bacteriocin transport</keyword>
<reference evidence="18 19" key="1">
    <citation type="journal article" date="2015" name="Genome Announc.">
        <title>Expanding the biotechnology potential of lactobacilli through comparative genomics of 213 strains and associated genera.</title>
        <authorList>
            <person name="Sun Z."/>
            <person name="Harris H.M."/>
            <person name="McCann A."/>
            <person name="Guo C."/>
            <person name="Argimon S."/>
            <person name="Zhang W."/>
            <person name="Yang X."/>
            <person name="Jeffery I.B."/>
            <person name="Cooney J.C."/>
            <person name="Kagawa T.F."/>
            <person name="Liu W."/>
            <person name="Song Y."/>
            <person name="Salvetti E."/>
            <person name="Wrobel A."/>
            <person name="Rasinkangas P."/>
            <person name="Parkhill J."/>
            <person name="Rea M.C."/>
            <person name="O'Sullivan O."/>
            <person name="Ritari J."/>
            <person name="Douillard F.P."/>
            <person name="Paul Ross R."/>
            <person name="Yang R."/>
            <person name="Briner A.E."/>
            <person name="Felis G.E."/>
            <person name="de Vos W.M."/>
            <person name="Barrangou R."/>
            <person name="Klaenhammer T.R."/>
            <person name="Caufield P.W."/>
            <person name="Cui Y."/>
            <person name="Zhang H."/>
            <person name="O'Toole P.W."/>
        </authorList>
    </citation>
    <scope>NUCLEOTIDE SEQUENCE [LARGE SCALE GENOMIC DNA]</scope>
    <source>
        <strain evidence="18 19">DSM 16634</strain>
    </source>
</reference>
<dbReference type="InterPro" id="IPR027417">
    <property type="entry name" value="P-loop_NTPase"/>
</dbReference>
<dbReference type="NCBIfam" id="TIGR01193">
    <property type="entry name" value="bacteriocin_ABC"/>
    <property type="match status" value="1"/>
</dbReference>
<evidence type="ECO:0000256" key="3">
    <source>
        <dbReference type="ARBA" id="ARBA00022475"/>
    </source>
</evidence>
<evidence type="ECO:0000256" key="15">
    <source>
        <dbReference type="SAM" id="Phobius"/>
    </source>
</evidence>
<feature type="transmembrane region" description="Helical" evidence="15">
    <location>
        <begin position="135"/>
        <end position="160"/>
    </location>
</feature>
<evidence type="ECO:0000259" key="16">
    <source>
        <dbReference type="PROSITE" id="PS50893"/>
    </source>
</evidence>
<dbReference type="EMBL" id="AZFT01000053">
    <property type="protein sequence ID" value="KRL83618.1"/>
    <property type="molecule type" value="Genomic_DNA"/>
</dbReference>
<feature type="domain" description="ABC transmembrane type-1" evidence="17">
    <location>
        <begin position="139"/>
        <end position="418"/>
    </location>
</feature>
<dbReference type="GO" id="GO:0015031">
    <property type="term" value="P:protein transport"/>
    <property type="evidence" value="ECO:0007669"/>
    <property type="project" value="UniProtKB-KW"/>
</dbReference>
<dbReference type="InterPro" id="IPR011527">
    <property type="entry name" value="ABC1_TM_dom"/>
</dbReference>
<dbReference type="Proteomes" id="UP000051324">
    <property type="component" value="Unassembled WGS sequence"/>
</dbReference>
<evidence type="ECO:0000256" key="11">
    <source>
        <dbReference type="ARBA" id="ARBA00022967"/>
    </source>
</evidence>
<dbReference type="GO" id="GO:0008234">
    <property type="term" value="F:cysteine-type peptidase activity"/>
    <property type="evidence" value="ECO:0007669"/>
    <property type="project" value="UniProtKB-KW"/>
</dbReference>
<keyword evidence="3" id="KW-1003">Cell membrane</keyword>
<dbReference type="AlphaFoldDB" id="A0A0R1TYE3"/>
<dbReference type="InterPro" id="IPR003593">
    <property type="entry name" value="AAA+_ATPase"/>
</dbReference>
<dbReference type="SUPFAM" id="SSF52540">
    <property type="entry name" value="P-loop containing nucleoside triphosphate hydrolases"/>
    <property type="match status" value="1"/>
</dbReference>
<keyword evidence="2" id="KW-0813">Transport</keyword>
<dbReference type="InterPro" id="IPR039421">
    <property type="entry name" value="Type_1_exporter"/>
</dbReference>
<dbReference type="STRING" id="1423724.FC32_GL000875"/>
<dbReference type="InterPro" id="IPR005897">
    <property type="entry name" value="Pept_C39_ABC_bacteriocin"/>
</dbReference>
<keyword evidence="5 15" id="KW-0812">Transmembrane</keyword>
<gene>
    <name evidence="18" type="ORF">FC32_GL000875</name>
</gene>
<evidence type="ECO:0000256" key="13">
    <source>
        <dbReference type="ARBA" id="ARBA00023136"/>
    </source>
</evidence>
<dbReference type="InterPro" id="IPR003439">
    <property type="entry name" value="ABC_transporter-like_ATP-bd"/>
</dbReference>
<evidence type="ECO:0000256" key="8">
    <source>
        <dbReference type="ARBA" id="ARBA00022807"/>
    </source>
</evidence>
<evidence type="ECO:0000256" key="9">
    <source>
        <dbReference type="ARBA" id="ARBA00022840"/>
    </source>
</evidence>
<feature type="transmembrane region" description="Helical" evidence="15">
    <location>
        <begin position="364"/>
        <end position="383"/>
    </location>
</feature>
<evidence type="ECO:0000256" key="6">
    <source>
        <dbReference type="ARBA" id="ARBA00022741"/>
    </source>
</evidence>
<dbReference type="PROSITE" id="PS50929">
    <property type="entry name" value="ABC_TM1F"/>
    <property type="match status" value="1"/>
</dbReference>
<dbReference type="Gene3D" id="3.40.50.300">
    <property type="entry name" value="P-loop containing nucleotide triphosphate hydrolases"/>
    <property type="match status" value="1"/>
</dbReference>
<dbReference type="CDD" id="cd02418">
    <property type="entry name" value="Peptidase_C39B"/>
    <property type="match status" value="1"/>
</dbReference>
<evidence type="ECO:0000256" key="7">
    <source>
        <dbReference type="ARBA" id="ARBA00022801"/>
    </source>
</evidence>
<dbReference type="Pfam" id="PF00005">
    <property type="entry name" value="ABC_tran"/>
    <property type="match status" value="1"/>
</dbReference>